<dbReference type="InterPro" id="IPR014755">
    <property type="entry name" value="Cu-Rt/internalin_Ig-like"/>
</dbReference>
<evidence type="ECO:0000259" key="4">
    <source>
        <dbReference type="Pfam" id="PF23500"/>
    </source>
</evidence>
<dbReference type="InterPro" id="IPR055557">
    <property type="entry name" value="DUF7133"/>
</dbReference>
<sequence>MNRLFSLLAALSAPLALAADPTEADFYKITTFETPKETAMEVGSIDLLPDGKLVMGTRRGEIWIVSGAGSSDPSAVSYKLFASGLHEVLGIAYNPKDKNIYATTRYEITRLKDTDGDGRADVFDNVNDSWGVSGDYHEYAIGSRFDKAGDLWVTLCLTGSFNSNVPFRGWALRIKPDGKMVPTCSGIRSPGGMGFDADGEVYYCDNQGPWHGSCTLQHLVPGSFQGHPAGNIWYDQAPNMGPRPIDPLPEAFQGDRDRGEARPGGDPDRMVKERERIKQLLPPAVYLVHGKIGNSASAIICDTSAGKFGPFEKQLFVADQSHSNLSRVFLETVNGIKQGVVIPFRSGFLSGLIGGRMDEEGRVFVGGSDRGWGARGGKPYCFEKCEWTGKVPFEVHEMRAKNDGFELTFTQPLDPATAGDVKSYSMREFTYAYREQYGGDEVQEVLPKITEAKVAADGKSVRLTISPLTKGHIHELHLDGVRNAQKQPLLHTVGYYTLNEIPR</sequence>
<feature type="domain" description="DUF7133" evidence="4">
    <location>
        <begin position="78"/>
        <end position="211"/>
    </location>
</feature>
<accession>A0A512MIB3</accession>
<feature type="region of interest" description="Disordered" evidence="2">
    <location>
        <begin position="249"/>
        <end position="269"/>
    </location>
</feature>
<evidence type="ECO:0000256" key="3">
    <source>
        <dbReference type="SAM" id="SignalP"/>
    </source>
</evidence>
<feature type="chain" id="PRO_5021759246" description="DUF7133 domain-containing protein" evidence="3">
    <location>
        <begin position="19"/>
        <end position="503"/>
    </location>
</feature>
<reference evidence="5 6" key="1">
    <citation type="submission" date="2019-07" db="EMBL/GenBank/DDBJ databases">
        <title>Whole genome shotgun sequence of Brevifollis gellanilyticus NBRC 108608.</title>
        <authorList>
            <person name="Hosoyama A."/>
            <person name="Uohara A."/>
            <person name="Ohji S."/>
            <person name="Ichikawa N."/>
        </authorList>
    </citation>
    <scope>NUCLEOTIDE SEQUENCE [LARGE SCALE GENOMIC DNA]</scope>
    <source>
        <strain evidence="5 6">NBRC 108608</strain>
    </source>
</reference>
<comment type="caution">
    <text evidence="5">The sequence shown here is derived from an EMBL/GenBank/DDBJ whole genome shotgun (WGS) entry which is preliminary data.</text>
</comment>
<dbReference type="EMBL" id="BKAG01000116">
    <property type="protein sequence ID" value="GEP46476.1"/>
    <property type="molecule type" value="Genomic_DNA"/>
</dbReference>
<dbReference type="Gene3D" id="2.60.40.1220">
    <property type="match status" value="1"/>
</dbReference>
<dbReference type="SUPFAM" id="SSF63829">
    <property type="entry name" value="Calcium-dependent phosphotriesterase"/>
    <property type="match status" value="1"/>
</dbReference>
<proteinExistence type="predicted"/>
<organism evidence="5 6">
    <name type="scientific">Brevifollis gellanilyticus</name>
    <dbReference type="NCBI Taxonomy" id="748831"/>
    <lineage>
        <taxon>Bacteria</taxon>
        <taxon>Pseudomonadati</taxon>
        <taxon>Verrucomicrobiota</taxon>
        <taxon>Verrucomicrobiia</taxon>
        <taxon>Verrucomicrobiales</taxon>
        <taxon>Verrucomicrobiaceae</taxon>
    </lineage>
</organism>
<dbReference type="Proteomes" id="UP000321577">
    <property type="component" value="Unassembled WGS sequence"/>
</dbReference>
<dbReference type="InterPro" id="IPR011042">
    <property type="entry name" value="6-blade_b-propeller_TolB-like"/>
</dbReference>
<dbReference type="Pfam" id="PF23500">
    <property type="entry name" value="DUF7133"/>
    <property type="match status" value="1"/>
</dbReference>
<evidence type="ECO:0000313" key="6">
    <source>
        <dbReference type="Proteomes" id="UP000321577"/>
    </source>
</evidence>
<evidence type="ECO:0000313" key="5">
    <source>
        <dbReference type="EMBL" id="GEP46476.1"/>
    </source>
</evidence>
<gene>
    <name evidence="5" type="ORF">BGE01nite_57670</name>
</gene>
<dbReference type="PANTHER" id="PTHR33546:SF1">
    <property type="entry name" value="LARGE, MULTIFUNCTIONAL SECRETED PROTEIN"/>
    <property type="match status" value="1"/>
</dbReference>
<feature type="signal peptide" evidence="3">
    <location>
        <begin position="1"/>
        <end position="18"/>
    </location>
</feature>
<name>A0A512MIB3_9BACT</name>
<keyword evidence="6" id="KW-1185">Reference proteome</keyword>
<feature type="compositionally biased region" description="Basic and acidic residues" evidence="2">
    <location>
        <begin position="253"/>
        <end position="269"/>
    </location>
</feature>
<dbReference type="OrthoDB" id="178312at2"/>
<dbReference type="RefSeq" id="WP_146856384.1">
    <property type="nucleotide sequence ID" value="NZ_BKAG01000116.1"/>
</dbReference>
<dbReference type="Gene3D" id="2.120.10.30">
    <property type="entry name" value="TolB, C-terminal domain"/>
    <property type="match status" value="1"/>
</dbReference>
<evidence type="ECO:0000256" key="2">
    <source>
        <dbReference type="SAM" id="MobiDB-lite"/>
    </source>
</evidence>
<dbReference type="AlphaFoldDB" id="A0A512MIB3"/>
<keyword evidence="1 3" id="KW-0732">Signal</keyword>
<evidence type="ECO:0000256" key="1">
    <source>
        <dbReference type="ARBA" id="ARBA00022729"/>
    </source>
</evidence>
<dbReference type="PANTHER" id="PTHR33546">
    <property type="entry name" value="LARGE, MULTIFUNCTIONAL SECRETED PROTEIN-RELATED"/>
    <property type="match status" value="1"/>
</dbReference>
<protein>
    <recommendedName>
        <fullName evidence="4">DUF7133 domain-containing protein</fullName>
    </recommendedName>
</protein>